<feature type="transmembrane region" description="Helical" evidence="1">
    <location>
        <begin position="6"/>
        <end position="25"/>
    </location>
</feature>
<dbReference type="AlphaFoldDB" id="A0A1F6MDD9"/>
<evidence type="ECO:0000256" key="1">
    <source>
        <dbReference type="SAM" id="Phobius"/>
    </source>
</evidence>
<name>A0A1F6MDD9_9BACT</name>
<proteinExistence type="predicted"/>
<dbReference type="EMBL" id="MFQE01000071">
    <property type="protein sequence ID" value="OGH69649.1"/>
    <property type="molecule type" value="Genomic_DNA"/>
</dbReference>
<sequence length="82" mass="8907">MDWLSFCAGGIIGAGLMFGILLMWLGMPPVGKLGEEAEPAEPKQVAENVVVVVDFQEGHRHASKLRDSFRDRGARGGGLDRR</sequence>
<dbReference type="STRING" id="1798683.A3C90_02475"/>
<keyword evidence="1" id="KW-0472">Membrane</keyword>
<dbReference type="Proteomes" id="UP000177457">
    <property type="component" value="Unassembled WGS sequence"/>
</dbReference>
<organism evidence="2 3">
    <name type="scientific">Candidatus Magasanikbacteria bacterium RIFCSPHIGHO2_02_FULL_51_14</name>
    <dbReference type="NCBI Taxonomy" id="1798683"/>
    <lineage>
        <taxon>Bacteria</taxon>
        <taxon>Candidatus Magasanikiibacteriota</taxon>
    </lineage>
</organism>
<gene>
    <name evidence="2" type="ORF">A3C90_02475</name>
</gene>
<keyword evidence="1" id="KW-0812">Transmembrane</keyword>
<evidence type="ECO:0000313" key="2">
    <source>
        <dbReference type="EMBL" id="OGH69649.1"/>
    </source>
</evidence>
<accession>A0A1F6MDD9</accession>
<reference evidence="2 3" key="1">
    <citation type="journal article" date="2016" name="Nat. Commun.">
        <title>Thousands of microbial genomes shed light on interconnected biogeochemical processes in an aquifer system.</title>
        <authorList>
            <person name="Anantharaman K."/>
            <person name="Brown C.T."/>
            <person name="Hug L.A."/>
            <person name="Sharon I."/>
            <person name="Castelle C.J."/>
            <person name="Probst A.J."/>
            <person name="Thomas B.C."/>
            <person name="Singh A."/>
            <person name="Wilkins M.J."/>
            <person name="Karaoz U."/>
            <person name="Brodie E.L."/>
            <person name="Williams K.H."/>
            <person name="Hubbard S.S."/>
            <person name="Banfield J.F."/>
        </authorList>
    </citation>
    <scope>NUCLEOTIDE SEQUENCE [LARGE SCALE GENOMIC DNA]</scope>
</reference>
<evidence type="ECO:0000313" key="3">
    <source>
        <dbReference type="Proteomes" id="UP000177457"/>
    </source>
</evidence>
<comment type="caution">
    <text evidence="2">The sequence shown here is derived from an EMBL/GenBank/DDBJ whole genome shotgun (WGS) entry which is preliminary data.</text>
</comment>
<keyword evidence="1" id="KW-1133">Transmembrane helix</keyword>
<protein>
    <submittedName>
        <fullName evidence="2">Uncharacterized protein</fullName>
    </submittedName>
</protein>